<dbReference type="SMART" id="SM00451">
    <property type="entry name" value="ZnF_U1"/>
    <property type="match status" value="1"/>
</dbReference>
<evidence type="ECO:0000256" key="1">
    <source>
        <dbReference type="ARBA" id="ARBA00004123"/>
    </source>
</evidence>
<dbReference type="GO" id="GO:0046540">
    <property type="term" value="C:U4/U6 x U5 tri-snRNP complex"/>
    <property type="evidence" value="ECO:0007669"/>
    <property type="project" value="TreeGrafter"/>
</dbReference>
<sequence length="163" mass="18882">MFSAPVIKRELLKQREYKVDLDSKLGKSVVITKNTPTSQSGGYYCNVCDCVVKDSINFLDHINGKKHQRNLGMSMKIERSTLDQVKARFAHNKRKLEEKKDEYELDTRLKEAAEEEARIKELRRERRRDKKRKLQETDDTDDVPAQSELAQIMGFSGFGASKK</sequence>
<evidence type="ECO:0000259" key="8">
    <source>
        <dbReference type="SMART" id="SM00451"/>
    </source>
</evidence>
<dbReference type="GO" id="GO:0008270">
    <property type="term" value="F:zinc ion binding"/>
    <property type="evidence" value="ECO:0007669"/>
    <property type="project" value="UniProtKB-KW"/>
</dbReference>
<dbReference type="EMBL" id="CAKXAJ010025241">
    <property type="protein sequence ID" value="CAH2236971.1"/>
    <property type="molecule type" value="Genomic_DNA"/>
</dbReference>
<keyword evidence="10" id="KW-1185">Reference proteome</keyword>
<evidence type="ECO:0000256" key="5">
    <source>
        <dbReference type="ARBA" id="ARBA00023125"/>
    </source>
</evidence>
<dbReference type="Pfam" id="PF12171">
    <property type="entry name" value="zf-C2H2_jaz"/>
    <property type="match status" value="1"/>
</dbReference>
<evidence type="ECO:0000256" key="2">
    <source>
        <dbReference type="ARBA" id="ARBA00022723"/>
    </source>
</evidence>
<protein>
    <submittedName>
        <fullName evidence="9">Jg9464 protein</fullName>
    </submittedName>
</protein>
<keyword evidence="5" id="KW-0238">DNA-binding</keyword>
<dbReference type="SUPFAM" id="SSF57667">
    <property type="entry name" value="beta-beta-alpha zinc fingers"/>
    <property type="match status" value="1"/>
</dbReference>
<dbReference type="InterPro" id="IPR040107">
    <property type="entry name" value="Snu23"/>
</dbReference>
<feature type="domain" description="U1-type" evidence="8">
    <location>
        <begin position="40"/>
        <end position="74"/>
    </location>
</feature>
<keyword evidence="2" id="KW-0479">Metal-binding</keyword>
<name>A0A8S4RLS4_9NEOP</name>
<dbReference type="AlphaFoldDB" id="A0A8S4RLS4"/>
<dbReference type="OrthoDB" id="30343at2759"/>
<dbReference type="PANTHER" id="PTHR45986">
    <property type="entry name" value="ZINC FINGER MATRIN-TYPE PROTEIN 2"/>
    <property type="match status" value="1"/>
</dbReference>
<keyword evidence="3" id="KW-0863">Zinc-finger</keyword>
<dbReference type="Gene3D" id="3.30.160.60">
    <property type="entry name" value="Classic Zinc Finger"/>
    <property type="match status" value="1"/>
</dbReference>
<evidence type="ECO:0000256" key="7">
    <source>
        <dbReference type="SAM" id="MobiDB-lite"/>
    </source>
</evidence>
<evidence type="ECO:0000313" key="10">
    <source>
        <dbReference type="Proteomes" id="UP000838756"/>
    </source>
</evidence>
<dbReference type="GO" id="GO:0003677">
    <property type="term" value="F:DNA binding"/>
    <property type="evidence" value="ECO:0007669"/>
    <property type="project" value="UniProtKB-KW"/>
</dbReference>
<reference evidence="9" key="1">
    <citation type="submission" date="2022-03" db="EMBL/GenBank/DDBJ databases">
        <authorList>
            <person name="Lindestad O."/>
        </authorList>
    </citation>
    <scope>NUCLEOTIDE SEQUENCE</scope>
</reference>
<comment type="subcellular location">
    <subcellularLocation>
        <location evidence="1">Nucleus</location>
    </subcellularLocation>
</comment>
<proteinExistence type="predicted"/>
<evidence type="ECO:0000256" key="4">
    <source>
        <dbReference type="ARBA" id="ARBA00022833"/>
    </source>
</evidence>
<dbReference type="InterPro" id="IPR036236">
    <property type="entry name" value="Znf_C2H2_sf"/>
</dbReference>
<keyword evidence="4" id="KW-0862">Zinc</keyword>
<dbReference type="InterPro" id="IPR022755">
    <property type="entry name" value="Znf_C2H2_jaz"/>
</dbReference>
<dbReference type="Proteomes" id="UP000838756">
    <property type="component" value="Unassembled WGS sequence"/>
</dbReference>
<evidence type="ECO:0000256" key="3">
    <source>
        <dbReference type="ARBA" id="ARBA00022771"/>
    </source>
</evidence>
<accession>A0A8S4RLS4</accession>
<gene>
    <name evidence="9" type="primary">jg9464</name>
    <name evidence="9" type="ORF">PAEG_LOCUS14288</name>
</gene>
<comment type="caution">
    <text evidence="9">The sequence shown here is derived from an EMBL/GenBank/DDBJ whole genome shotgun (WGS) entry which is preliminary data.</text>
</comment>
<dbReference type="FunFam" id="3.30.160.60:FF:000282">
    <property type="entry name" value="Zinc finger, matrin-type 2"/>
    <property type="match status" value="1"/>
</dbReference>
<dbReference type="GO" id="GO:0000398">
    <property type="term" value="P:mRNA splicing, via spliceosome"/>
    <property type="evidence" value="ECO:0007669"/>
    <property type="project" value="InterPro"/>
</dbReference>
<dbReference type="GO" id="GO:0005681">
    <property type="term" value="C:spliceosomal complex"/>
    <property type="evidence" value="ECO:0007669"/>
    <property type="project" value="InterPro"/>
</dbReference>
<keyword evidence="6" id="KW-0539">Nucleus</keyword>
<feature type="region of interest" description="Disordered" evidence="7">
    <location>
        <begin position="124"/>
        <end position="148"/>
    </location>
</feature>
<organism evidence="9 10">
    <name type="scientific">Pararge aegeria aegeria</name>
    <dbReference type="NCBI Taxonomy" id="348720"/>
    <lineage>
        <taxon>Eukaryota</taxon>
        <taxon>Metazoa</taxon>
        <taxon>Ecdysozoa</taxon>
        <taxon>Arthropoda</taxon>
        <taxon>Hexapoda</taxon>
        <taxon>Insecta</taxon>
        <taxon>Pterygota</taxon>
        <taxon>Neoptera</taxon>
        <taxon>Endopterygota</taxon>
        <taxon>Lepidoptera</taxon>
        <taxon>Glossata</taxon>
        <taxon>Ditrysia</taxon>
        <taxon>Papilionoidea</taxon>
        <taxon>Nymphalidae</taxon>
        <taxon>Satyrinae</taxon>
        <taxon>Satyrini</taxon>
        <taxon>Parargina</taxon>
        <taxon>Pararge</taxon>
    </lineage>
</organism>
<dbReference type="PANTHER" id="PTHR45986:SF1">
    <property type="entry name" value="ZINC FINGER MATRIN-TYPE PROTEIN 2"/>
    <property type="match status" value="1"/>
</dbReference>
<dbReference type="InterPro" id="IPR003604">
    <property type="entry name" value="Matrin/U1-like-C_Znf_C2H2"/>
</dbReference>
<evidence type="ECO:0000256" key="6">
    <source>
        <dbReference type="ARBA" id="ARBA00023242"/>
    </source>
</evidence>
<evidence type="ECO:0000313" key="9">
    <source>
        <dbReference type="EMBL" id="CAH2236971.1"/>
    </source>
</evidence>